<gene>
    <name evidence="7" type="ORF">HNQ39_004054</name>
</gene>
<keyword evidence="2 4" id="KW-0479">Metal-binding</keyword>
<dbReference type="GO" id="GO:0009055">
    <property type="term" value="F:electron transfer activity"/>
    <property type="evidence" value="ECO:0007669"/>
    <property type="project" value="InterPro"/>
</dbReference>
<dbReference type="Proteomes" id="UP000520814">
    <property type="component" value="Unassembled WGS sequence"/>
</dbReference>
<dbReference type="RefSeq" id="WP_184200895.1">
    <property type="nucleotide sequence ID" value="NZ_JACHGW010000004.1"/>
</dbReference>
<dbReference type="Pfam" id="PF07583">
    <property type="entry name" value="PSCyt2"/>
    <property type="match status" value="1"/>
</dbReference>
<dbReference type="InterPro" id="IPR022655">
    <property type="entry name" value="DUF1553"/>
</dbReference>
<dbReference type="PROSITE" id="PS51007">
    <property type="entry name" value="CYTC"/>
    <property type="match status" value="1"/>
</dbReference>
<dbReference type="InterPro" id="IPR036909">
    <property type="entry name" value="Cyt_c-like_dom_sf"/>
</dbReference>
<dbReference type="EMBL" id="JACHGW010000004">
    <property type="protein sequence ID" value="MBB6052233.1"/>
    <property type="molecule type" value="Genomic_DNA"/>
</dbReference>
<evidence type="ECO:0000256" key="5">
    <source>
        <dbReference type="SAM" id="SignalP"/>
    </source>
</evidence>
<dbReference type="GO" id="GO:0046872">
    <property type="term" value="F:metal ion binding"/>
    <property type="evidence" value="ECO:0007669"/>
    <property type="project" value="UniProtKB-KW"/>
</dbReference>
<keyword evidence="1 4" id="KW-0349">Heme</keyword>
<evidence type="ECO:0000256" key="2">
    <source>
        <dbReference type="ARBA" id="ARBA00022723"/>
    </source>
</evidence>
<name>A0A7W9W804_ARMRO</name>
<feature type="domain" description="Cytochrome c" evidence="6">
    <location>
        <begin position="29"/>
        <end position="112"/>
    </location>
</feature>
<organism evidence="7 8">
    <name type="scientific">Armatimonas rosea</name>
    <dbReference type="NCBI Taxonomy" id="685828"/>
    <lineage>
        <taxon>Bacteria</taxon>
        <taxon>Bacillati</taxon>
        <taxon>Armatimonadota</taxon>
        <taxon>Armatimonadia</taxon>
        <taxon>Armatimonadales</taxon>
        <taxon>Armatimonadaceae</taxon>
        <taxon>Armatimonas</taxon>
    </lineage>
</organism>
<comment type="caution">
    <text evidence="7">The sequence shown here is derived from an EMBL/GenBank/DDBJ whole genome shotgun (WGS) entry which is preliminary data.</text>
</comment>
<dbReference type="AlphaFoldDB" id="A0A7W9W804"/>
<evidence type="ECO:0000256" key="1">
    <source>
        <dbReference type="ARBA" id="ARBA00022617"/>
    </source>
</evidence>
<evidence type="ECO:0000256" key="3">
    <source>
        <dbReference type="ARBA" id="ARBA00023004"/>
    </source>
</evidence>
<proteinExistence type="predicted"/>
<dbReference type="GO" id="GO:0020037">
    <property type="term" value="F:heme binding"/>
    <property type="evidence" value="ECO:0007669"/>
    <property type="project" value="InterPro"/>
</dbReference>
<feature type="signal peptide" evidence="5">
    <location>
        <begin position="1"/>
        <end position="21"/>
    </location>
</feature>
<evidence type="ECO:0000259" key="6">
    <source>
        <dbReference type="PROSITE" id="PS51007"/>
    </source>
</evidence>
<evidence type="ECO:0000313" key="8">
    <source>
        <dbReference type="Proteomes" id="UP000520814"/>
    </source>
</evidence>
<feature type="chain" id="PRO_5030877858" evidence="5">
    <location>
        <begin position="22"/>
        <end position="898"/>
    </location>
</feature>
<evidence type="ECO:0000313" key="7">
    <source>
        <dbReference type="EMBL" id="MBB6052233.1"/>
    </source>
</evidence>
<dbReference type="Gene3D" id="2.60.120.260">
    <property type="entry name" value="Galactose-binding domain-like"/>
    <property type="match status" value="1"/>
</dbReference>
<dbReference type="PANTHER" id="PTHR35889:SF3">
    <property type="entry name" value="F-BOX DOMAIN-CONTAINING PROTEIN"/>
    <property type="match status" value="1"/>
</dbReference>
<dbReference type="InterPro" id="IPR008979">
    <property type="entry name" value="Galactose-bd-like_sf"/>
</dbReference>
<keyword evidence="8" id="KW-1185">Reference proteome</keyword>
<keyword evidence="3 4" id="KW-0408">Iron</keyword>
<dbReference type="SUPFAM" id="SSF49785">
    <property type="entry name" value="Galactose-binding domain-like"/>
    <property type="match status" value="1"/>
</dbReference>
<dbReference type="SUPFAM" id="SSF46626">
    <property type="entry name" value="Cytochrome c"/>
    <property type="match status" value="1"/>
</dbReference>
<dbReference type="Pfam" id="PF07587">
    <property type="entry name" value="PSD1"/>
    <property type="match status" value="1"/>
</dbReference>
<protein>
    <submittedName>
        <fullName evidence="7">Cytochrome c553</fullName>
    </submittedName>
</protein>
<sequence length="898" mass="98723">MKLSLLAAMVPMVGLVGLALAQSSPEIKALTPAQSQHFEARVRPVLVAKCGLCHSGQSPQAGLDLTKPLSLAKAQEALRRMQGVGGKPIMPPSGKLADSEIVGIAQWVQEGASWPQTTAKTPTVSVGKHWSFISPKRPLEPPVEKSGIDAFVLGALAKNGITPAPRADKRTLLRRVSFDLIGLPPTQEQMSAFLADSSPAAFAKQVDRLLASKQFGERWGRHWLDVARYADSNGLDENTAHAQAWRYRDWVIEALNRDLPYDEFIRQQLAGDLMLTGNDSEDAGRLTATGYLVLGPKVLAEPDKEKMVMDIVDEQIDVVTKSVIGLTVACARCHDHKFDPIATKDYYALAGIFKSTRTMETLNTVARWYERPLSSPTLKAELATYQQSLGPALQAVDEAKKQLDGALNGNGKALLADASAFNRGERLGKEQYGPKSINSNGSPTFAEWDFSVPTAGRYKVYLRYAAEESRPVVLTVAGKNLGKKIAASTTGGWQEEDQRWESAGVQQLEAGLCTVRIERNGAIPHFSRIALVPMGKTDLDLAGAEKALKTAQDTLKALEAKKPSPPMVMCVTENTKIEDVKVHIRGDTQTLGDLVPRGFPSVLCGGTRQPLEQPKSSGRKELAYWLTRPDHPLTSRVAVNRVWQKLFGEGLVGTADNWGLRGDKPSNPQLLDYLATSFVTDDGWSMKKLIRRIVLSDTYQQASRYTDPVGQKKDIENKLVWRQNRRRLDAEPLRDSLLYVAGTLDTTMGGSLLGSKDYDYVTNDQSANKAQYDAPRRAIYLPVIRNAVYDFFGTFDFGDPSMVNAKRTPTTVSPQALYLLNSPLVMAQAQAFAKSLTGDDDAKIRQAYERAFQRLPLPGELATARRFLNRAAQVVPTERAWAAWCQTLLAANEFLYVD</sequence>
<keyword evidence="5" id="KW-0732">Signal</keyword>
<dbReference type="InterPro" id="IPR011444">
    <property type="entry name" value="DUF1549"/>
</dbReference>
<evidence type="ECO:0000256" key="4">
    <source>
        <dbReference type="PROSITE-ProRule" id="PRU00433"/>
    </source>
</evidence>
<dbReference type="PANTHER" id="PTHR35889">
    <property type="entry name" value="CYCLOINULO-OLIGOSACCHARIDE FRUCTANOTRANSFERASE-RELATED"/>
    <property type="match status" value="1"/>
</dbReference>
<reference evidence="7 8" key="1">
    <citation type="submission" date="2020-08" db="EMBL/GenBank/DDBJ databases">
        <title>Genomic Encyclopedia of Type Strains, Phase IV (KMG-IV): sequencing the most valuable type-strain genomes for metagenomic binning, comparative biology and taxonomic classification.</title>
        <authorList>
            <person name="Goeker M."/>
        </authorList>
    </citation>
    <scope>NUCLEOTIDE SEQUENCE [LARGE SCALE GENOMIC DNA]</scope>
    <source>
        <strain evidence="7 8">DSM 23562</strain>
    </source>
</reference>
<dbReference type="InterPro" id="IPR009056">
    <property type="entry name" value="Cyt_c-like_dom"/>
</dbReference>
<accession>A0A7W9W804</accession>